<dbReference type="GO" id="GO:0006260">
    <property type="term" value="P:DNA replication"/>
    <property type="evidence" value="ECO:0007669"/>
    <property type="project" value="UniProtKB-KW"/>
</dbReference>
<gene>
    <name evidence="3" type="ORF">Rhopal_003452-T1</name>
</gene>
<comment type="similarity">
    <text evidence="1">Belongs to the DCC1 family.</text>
</comment>
<dbReference type="Proteomes" id="UP001342314">
    <property type="component" value="Unassembled WGS sequence"/>
</dbReference>
<proteinExistence type="inferred from homology"/>
<reference evidence="3 4" key="1">
    <citation type="submission" date="2021-12" db="EMBL/GenBank/DDBJ databases">
        <title>High titer production of polyol ester of fatty acids by Rhodotorula paludigena BS15 towards product separation-free biomass refinery.</title>
        <authorList>
            <person name="Mano J."/>
            <person name="Ono H."/>
            <person name="Tanaka T."/>
            <person name="Naito K."/>
            <person name="Sushida H."/>
            <person name="Ike M."/>
            <person name="Tokuyasu K."/>
            <person name="Kitaoka M."/>
        </authorList>
    </citation>
    <scope>NUCLEOTIDE SEQUENCE [LARGE SCALE GENOMIC DNA]</scope>
    <source>
        <strain evidence="3 4">BS15</strain>
    </source>
</reference>
<evidence type="ECO:0000313" key="3">
    <source>
        <dbReference type="EMBL" id="GJN90441.1"/>
    </source>
</evidence>
<organism evidence="3 4">
    <name type="scientific">Rhodotorula paludigena</name>
    <dbReference type="NCBI Taxonomy" id="86838"/>
    <lineage>
        <taxon>Eukaryota</taxon>
        <taxon>Fungi</taxon>
        <taxon>Dikarya</taxon>
        <taxon>Basidiomycota</taxon>
        <taxon>Pucciniomycotina</taxon>
        <taxon>Microbotryomycetes</taxon>
        <taxon>Sporidiobolales</taxon>
        <taxon>Sporidiobolaceae</taxon>
        <taxon>Rhodotorula</taxon>
    </lineage>
</organism>
<evidence type="ECO:0008006" key="5">
    <source>
        <dbReference type="Google" id="ProtNLM"/>
    </source>
</evidence>
<sequence length="408" mass="43610">MHERLVQFADKAQDPAGTRTTSYQLLALPPALAALLSTAPSSSSSPLEIRGDLANSAVLVTDSQTYALRGVQNSNSLCVCASGSGEDEGRQQWFVSGAGGSVGARAEPAIDGADDGPARKKAKYAPIEIEAVLHETLEAVPAVARTDKLEALLKGAEYAGDAAEEDAATQATRQHVTFDSLRSRIPASDAEIRTALKRNRAVELDGYLRPLPPSFLLSILPSVLSTLPVPAAIAHTAAPTGKKDKGKGKAVPAAALFGPVWTEAEDADLVDALDAVDCGNAQVAHALLGWFGEELEVAGKRRWKLDARQVVKEVGIVLLANGGGLHICEPPPLSTIQYLPPSSLSPDPAARFAELFSLKSRWLEADMSLFIDDLTGGDKKKRDALVLKFVRKVRERETTWWTPRNLWT</sequence>
<dbReference type="Pfam" id="PF09724">
    <property type="entry name" value="Dcc1"/>
    <property type="match status" value="2"/>
</dbReference>
<evidence type="ECO:0000256" key="1">
    <source>
        <dbReference type="ARBA" id="ARBA00007017"/>
    </source>
</evidence>
<protein>
    <recommendedName>
        <fullName evidence="5">Sister chromatid cohesion protein DCC1</fullName>
    </recommendedName>
</protein>
<evidence type="ECO:0000313" key="4">
    <source>
        <dbReference type="Proteomes" id="UP001342314"/>
    </source>
</evidence>
<dbReference type="InterPro" id="IPR019128">
    <property type="entry name" value="Dcc1"/>
</dbReference>
<dbReference type="AlphaFoldDB" id="A0AAV5GD71"/>
<accession>A0AAV5GD71</accession>
<dbReference type="GO" id="GO:0000785">
    <property type="term" value="C:chromatin"/>
    <property type="evidence" value="ECO:0007669"/>
    <property type="project" value="TreeGrafter"/>
</dbReference>
<name>A0AAV5GD71_9BASI</name>
<dbReference type="PANTHER" id="PTHR13395:SF6">
    <property type="entry name" value="SISTER CHROMATID COHESION PROTEIN DCC1"/>
    <property type="match status" value="1"/>
</dbReference>
<dbReference type="PANTHER" id="PTHR13395">
    <property type="entry name" value="SISTER CHROMATID COHESION PROTEIN DCC1-RELATED"/>
    <property type="match status" value="1"/>
</dbReference>
<dbReference type="GO" id="GO:0034088">
    <property type="term" value="P:maintenance of mitotic sister chromatid cohesion"/>
    <property type="evidence" value="ECO:0007669"/>
    <property type="project" value="TreeGrafter"/>
</dbReference>
<dbReference type="GO" id="GO:0000775">
    <property type="term" value="C:chromosome, centromeric region"/>
    <property type="evidence" value="ECO:0007669"/>
    <property type="project" value="TreeGrafter"/>
</dbReference>
<comment type="caution">
    <text evidence="3">The sequence shown here is derived from an EMBL/GenBank/DDBJ whole genome shotgun (WGS) entry which is preliminary data.</text>
</comment>
<evidence type="ECO:0000256" key="2">
    <source>
        <dbReference type="ARBA" id="ARBA00022705"/>
    </source>
</evidence>
<dbReference type="GO" id="GO:0031390">
    <property type="term" value="C:Ctf18 RFC-like complex"/>
    <property type="evidence" value="ECO:0007669"/>
    <property type="project" value="InterPro"/>
</dbReference>
<dbReference type="EMBL" id="BQKY01000006">
    <property type="protein sequence ID" value="GJN90441.1"/>
    <property type="molecule type" value="Genomic_DNA"/>
</dbReference>
<keyword evidence="2" id="KW-0235">DNA replication</keyword>
<keyword evidence="4" id="KW-1185">Reference proteome</keyword>